<dbReference type="InterPro" id="IPR011042">
    <property type="entry name" value="6-blade_b-propeller_TolB-like"/>
</dbReference>
<dbReference type="RefSeq" id="WP_395821037.1">
    <property type="nucleotide sequence ID" value="NZ_CP043494.1"/>
</dbReference>
<evidence type="ECO:0000256" key="1">
    <source>
        <dbReference type="SAM" id="SignalP"/>
    </source>
</evidence>
<evidence type="ECO:0000313" key="3">
    <source>
        <dbReference type="EMBL" id="WNG45694.1"/>
    </source>
</evidence>
<gene>
    <name evidence="3" type="ORF">F0U60_17470</name>
</gene>
<sequence>MKTSLHLGLLLALLPLGAWAQTGKYTPNGSCDGLPRLEVSTPRGVCVGVVADGFRFPRTVTPLADGSLVVVDMGGWVPRKGSLWRLTPNASNKTYAKRKLLEGLDRPHGAAVGPDGLLYIGELSRVIRFNPDAANPSSTVETVIPELPTDGRHPLTALLFDKQGYLYVNRGSASDNCEPLKGYRSPDGRTCPEAEGHFARGVIRRYDLTGPGRTATTWMNHAVGLRNSMAMAIHPESGLFVQGENSRDSINKRDSRLDDRTLPHEELNIIVPYQDYGWPYCYDDNKASPEFKGFDCSRLRKPALLLPAHVAPLGMTYYSGGMFPDWYKGKLLVTYHGYRDFGQKLVAIPTDAVGKPTGEPFEIINGWYKKGTQPMGTPVGVSVGHDGSIFLAEDKNGTVLRLFFDPKKGDGIPTPGLSVNPSADADQDARCRELATRNDSFSRIQRDIIDPLCTSCHGAAGGNAGNLRLARCDDIGNAQRLLAPRPGRAPFVVPRSLESELYLRLEGSTPGLPPMPAGGLNPEQLGEVADWINEGAPIPRQSLTTASPE</sequence>
<accession>A0ABY9WRB3</accession>
<evidence type="ECO:0000259" key="2">
    <source>
        <dbReference type="Pfam" id="PF22807"/>
    </source>
</evidence>
<dbReference type="SUPFAM" id="SSF50952">
    <property type="entry name" value="Soluble quinoprotein glucose dehydrogenase"/>
    <property type="match status" value="1"/>
</dbReference>
<reference evidence="3 4" key="1">
    <citation type="submission" date="2019-08" db="EMBL/GenBank/DDBJ databases">
        <title>Archangium and Cystobacter genomes.</title>
        <authorList>
            <person name="Chen I.-C.K."/>
            <person name="Wielgoss S."/>
        </authorList>
    </citation>
    <scope>NUCLEOTIDE SEQUENCE [LARGE SCALE GENOMIC DNA]</scope>
    <source>
        <strain evidence="3 4">Cbm 6</strain>
    </source>
</reference>
<dbReference type="EMBL" id="CP043494">
    <property type="protein sequence ID" value="WNG45694.1"/>
    <property type="molecule type" value="Genomic_DNA"/>
</dbReference>
<evidence type="ECO:0000313" key="4">
    <source>
        <dbReference type="Proteomes" id="UP001611383"/>
    </source>
</evidence>
<feature type="domain" description="Pyrroloquinoline quinone-dependent pyranose dehydrogenase beta-propeller" evidence="2">
    <location>
        <begin position="41"/>
        <end position="400"/>
    </location>
</feature>
<proteinExistence type="predicted"/>
<dbReference type="Pfam" id="PF22807">
    <property type="entry name" value="TrAA12"/>
    <property type="match status" value="1"/>
</dbReference>
<dbReference type="InterPro" id="IPR011041">
    <property type="entry name" value="Quinoprot_gluc/sorb_DH_b-prop"/>
</dbReference>
<keyword evidence="1" id="KW-0732">Signal</keyword>
<organism evidence="3 4">
    <name type="scientific">Archangium minus</name>
    <dbReference type="NCBI Taxonomy" id="83450"/>
    <lineage>
        <taxon>Bacteria</taxon>
        <taxon>Pseudomonadati</taxon>
        <taxon>Myxococcota</taxon>
        <taxon>Myxococcia</taxon>
        <taxon>Myxococcales</taxon>
        <taxon>Cystobacterineae</taxon>
        <taxon>Archangiaceae</taxon>
        <taxon>Archangium</taxon>
    </lineage>
</organism>
<feature type="chain" id="PRO_5046959858" description="Pyrroloquinoline quinone-dependent pyranose dehydrogenase beta-propeller domain-containing protein" evidence="1">
    <location>
        <begin position="21"/>
        <end position="549"/>
    </location>
</feature>
<feature type="signal peptide" evidence="1">
    <location>
        <begin position="1"/>
        <end position="20"/>
    </location>
</feature>
<dbReference type="InterPro" id="IPR054539">
    <property type="entry name" value="Beta-prop_PDH"/>
</dbReference>
<keyword evidence="4" id="KW-1185">Reference proteome</keyword>
<dbReference type="Proteomes" id="UP001611383">
    <property type="component" value="Chromosome"/>
</dbReference>
<name>A0ABY9WRB3_9BACT</name>
<dbReference type="PANTHER" id="PTHR19328">
    <property type="entry name" value="HEDGEHOG-INTERACTING PROTEIN"/>
    <property type="match status" value="1"/>
</dbReference>
<protein>
    <recommendedName>
        <fullName evidence="2">Pyrroloquinoline quinone-dependent pyranose dehydrogenase beta-propeller domain-containing protein</fullName>
    </recommendedName>
</protein>
<dbReference type="Gene3D" id="2.120.10.30">
    <property type="entry name" value="TolB, C-terminal domain"/>
    <property type="match status" value="1"/>
</dbReference>
<dbReference type="PANTHER" id="PTHR19328:SF53">
    <property type="entry name" value="MEMBRANE PROTEIN"/>
    <property type="match status" value="1"/>
</dbReference>